<evidence type="ECO:0000259" key="3">
    <source>
        <dbReference type="PROSITE" id="PS50883"/>
    </source>
</evidence>
<dbReference type="InterPro" id="IPR035919">
    <property type="entry name" value="EAL_sf"/>
</dbReference>
<dbReference type="PANTHER" id="PTHR44757:SF2">
    <property type="entry name" value="BIOFILM ARCHITECTURE MAINTENANCE PROTEIN MBAA"/>
    <property type="match status" value="1"/>
</dbReference>
<dbReference type="Pfam" id="PF00989">
    <property type="entry name" value="PAS"/>
    <property type="match status" value="1"/>
</dbReference>
<dbReference type="Pfam" id="PF00990">
    <property type="entry name" value="GGDEF"/>
    <property type="match status" value="1"/>
</dbReference>
<dbReference type="PROSITE" id="PS50887">
    <property type="entry name" value="GGDEF"/>
    <property type="match status" value="1"/>
</dbReference>
<protein>
    <submittedName>
        <fullName evidence="5">Histidine kinase</fullName>
    </submittedName>
</protein>
<dbReference type="InterPro" id="IPR001633">
    <property type="entry name" value="EAL_dom"/>
</dbReference>
<dbReference type="GO" id="GO:0006355">
    <property type="term" value="P:regulation of DNA-templated transcription"/>
    <property type="evidence" value="ECO:0007669"/>
    <property type="project" value="InterPro"/>
</dbReference>
<keyword evidence="6" id="KW-1185">Reference proteome</keyword>
<dbReference type="PROSITE" id="PS50113">
    <property type="entry name" value="PAC"/>
    <property type="match status" value="1"/>
</dbReference>
<dbReference type="EMBL" id="MWIH01000005">
    <property type="protein sequence ID" value="OQO92975.1"/>
    <property type="molecule type" value="Genomic_DNA"/>
</dbReference>
<comment type="caution">
    <text evidence="5">The sequence shown here is derived from an EMBL/GenBank/DDBJ whole genome shotgun (WGS) entry which is preliminary data.</text>
</comment>
<dbReference type="Gene3D" id="3.30.450.20">
    <property type="entry name" value="PAS domain"/>
    <property type="match status" value="3"/>
</dbReference>
<dbReference type="STRING" id="1962155.B1813_12740"/>
<dbReference type="NCBIfam" id="TIGR00229">
    <property type="entry name" value="sensory_box"/>
    <property type="match status" value="3"/>
</dbReference>
<name>A0A1V9A769_SACPI</name>
<dbReference type="RefSeq" id="WP_081192006.1">
    <property type="nucleotide sequence ID" value="NZ_MWIH01000005.1"/>
</dbReference>
<dbReference type="SUPFAM" id="SSF141868">
    <property type="entry name" value="EAL domain-like"/>
    <property type="match status" value="1"/>
</dbReference>
<dbReference type="Gene3D" id="3.20.20.450">
    <property type="entry name" value="EAL domain"/>
    <property type="match status" value="1"/>
</dbReference>
<organism evidence="5 6">
    <name type="scientific">Saccharomonospora piscinae</name>
    <dbReference type="NCBI Taxonomy" id="687388"/>
    <lineage>
        <taxon>Bacteria</taxon>
        <taxon>Bacillati</taxon>
        <taxon>Actinomycetota</taxon>
        <taxon>Actinomycetes</taxon>
        <taxon>Pseudonocardiales</taxon>
        <taxon>Pseudonocardiaceae</taxon>
        <taxon>Saccharomonospora</taxon>
    </lineage>
</organism>
<dbReference type="Pfam" id="PF00563">
    <property type="entry name" value="EAL"/>
    <property type="match status" value="1"/>
</dbReference>
<dbReference type="CDD" id="cd01949">
    <property type="entry name" value="GGDEF"/>
    <property type="match status" value="1"/>
</dbReference>
<evidence type="ECO:0000313" key="6">
    <source>
        <dbReference type="Proteomes" id="UP000192591"/>
    </source>
</evidence>
<evidence type="ECO:0000259" key="4">
    <source>
        <dbReference type="PROSITE" id="PS50887"/>
    </source>
</evidence>
<dbReference type="PANTHER" id="PTHR44757">
    <property type="entry name" value="DIGUANYLATE CYCLASE DGCP"/>
    <property type="match status" value="1"/>
</dbReference>
<dbReference type="SUPFAM" id="SSF55785">
    <property type="entry name" value="PYP-like sensor domain (PAS domain)"/>
    <property type="match status" value="4"/>
</dbReference>
<proteinExistence type="predicted"/>
<dbReference type="SMART" id="SM00086">
    <property type="entry name" value="PAC"/>
    <property type="match status" value="3"/>
</dbReference>
<dbReference type="Proteomes" id="UP000192591">
    <property type="component" value="Unassembled WGS sequence"/>
</dbReference>
<dbReference type="InterPro" id="IPR013656">
    <property type="entry name" value="PAS_4"/>
</dbReference>
<dbReference type="Pfam" id="PF13426">
    <property type="entry name" value="PAS_9"/>
    <property type="match status" value="1"/>
</dbReference>
<dbReference type="PROSITE" id="PS50883">
    <property type="entry name" value="EAL"/>
    <property type="match status" value="1"/>
</dbReference>
<evidence type="ECO:0000313" key="5">
    <source>
        <dbReference type="EMBL" id="OQO92975.1"/>
    </source>
</evidence>
<dbReference type="NCBIfam" id="TIGR00254">
    <property type="entry name" value="GGDEF"/>
    <property type="match status" value="1"/>
</dbReference>
<dbReference type="InterPro" id="IPR013767">
    <property type="entry name" value="PAS_fold"/>
</dbReference>
<feature type="domain" description="GGDEF" evidence="4">
    <location>
        <begin position="539"/>
        <end position="673"/>
    </location>
</feature>
<dbReference type="AlphaFoldDB" id="A0A1V9A769"/>
<dbReference type="InterPro" id="IPR000160">
    <property type="entry name" value="GGDEF_dom"/>
</dbReference>
<feature type="domain" description="EAL" evidence="3">
    <location>
        <begin position="682"/>
        <end position="933"/>
    </location>
</feature>
<evidence type="ECO:0000259" key="1">
    <source>
        <dbReference type="PROSITE" id="PS50112"/>
    </source>
</evidence>
<evidence type="ECO:0000259" key="2">
    <source>
        <dbReference type="PROSITE" id="PS50113"/>
    </source>
</evidence>
<dbReference type="SMART" id="SM00091">
    <property type="entry name" value="PAS"/>
    <property type="match status" value="4"/>
</dbReference>
<dbReference type="InterPro" id="IPR052155">
    <property type="entry name" value="Biofilm_reg_signaling"/>
</dbReference>
<dbReference type="CDD" id="cd01948">
    <property type="entry name" value="EAL"/>
    <property type="match status" value="1"/>
</dbReference>
<dbReference type="CDD" id="cd00130">
    <property type="entry name" value="PAS"/>
    <property type="match status" value="3"/>
</dbReference>
<accession>A0A1V9A769</accession>
<dbReference type="InterPro" id="IPR035965">
    <property type="entry name" value="PAS-like_dom_sf"/>
</dbReference>
<keyword evidence="5" id="KW-0418">Kinase</keyword>
<dbReference type="InterPro" id="IPR000700">
    <property type="entry name" value="PAS-assoc_C"/>
</dbReference>
<dbReference type="GO" id="GO:0016301">
    <property type="term" value="F:kinase activity"/>
    <property type="evidence" value="ECO:0007669"/>
    <property type="project" value="UniProtKB-KW"/>
</dbReference>
<dbReference type="SUPFAM" id="SSF55073">
    <property type="entry name" value="Nucleotide cyclase"/>
    <property type="match status" value="1"/>
</dbReference>
<dbReference type="PROSITE" id="PS50112">
    <property type="entry name" value="PAS"/>
    <property type="match status" value="2"/>
</dbReference>
<dbReference type="InterPro" id="IPR029787">
    <property type="entry name" value="Nucleotide_cyclase"/>
</dbReference>
<dbReference type="SMART" id="SM00267">
    <property type="entry name" value="GGDEF"/>
    <property type="match status" value="1"/>
</dbReference>
<reference evidence="5 6" key="1">
    <citation type="submission" date="2017-02" db="EMBL/GenBank/DDBJ databases">
        <title>Draft genome of Saccharomonospora sp. 154.</title>
        <authorList>
            <person name="Alonso-Carmona G.S."/>
            <person name="De La Haba R."/>
            <person name="Vera-Gargallo B."/>
            <person name="Sandoval-Trujillo A.H."/>
            <person name="Ramirez-Duran N."/>
            <person name="Ventosa A."/>
        </authorList>
    </citation>
    <scope>NUCLEOTIDE SEQUENCE [LARGE SCALE GENOMIC DNA]</scope>
    <source>
        <strain evidence="5 6">LRS4.154</strain>
    </source>
</reference>
<dbReference type="InterPro" id="IPR043128">
    <property type="entry name" value="Rev_trsase/Diguanyl_cyclase"/>
</dbReference>
<gene>
    <name evidence="5" type="ORF">B1813_12740</name>
</gene>
<feature type="domain" description="PAC" evidence="2">
    <location>
        <begin position="453"/>
        <end position="508"/>
    </location>
</feature>
<feature type="domain" description="PAS" evidence="1">
    <location>
        <begin position="378"/>
        <end position="422"/>
    </location>
</feature>
<dbReference type="InterPro" id="IPR000014">
    <property type="entry name" value="PAS"/>
</dbReference>
<dbReference type="Pfam" id="PF08448">
    <property type="entry name" value="PAS_4"/>
    <property type="match status" value="1"/>
</dbReference>
<dbReference type="FunFam" id="3.30.70.270:FF:000001">
    <property type="entry name" value="Diguanylate cyclase domain protein"/>
    <property type="match status" value="1"/>
</dbReference>
<dbReference type="SMART" id="SM00052">
    <property type="entry name" value="EAL"/>
    <property type="match status" value="1"/>
</dbReference>
<keyword evidence="5" id="KW-0808">Transferase</keyword>
<dbReference type="InterPro" id="IPR001610">
    <property type="entry name" value="PAC"/>
</dbReference>
<feature type="domain" description="PAS" evidence="1">
    <location>
        <begin position="273"/>
        <end position="324"/>
    </location>
</feature>
<sequence length="933" mass="101672">MEASTHDGLSTWFSRDHEDVVDLALAASAAGTFSVDLSGHDVTWSPELPEVLGVEGHHPELVRTRLLELIEPLTVAARNCPIWHNFDLEQCHTTPGGETRWTRFLARTQGNGSVGSVGSDPTNGAASTVERLVGIASDVTERHGNAQTLADLADRYRLLVEFSPDGICVHQDGRLVYVNPAVARFVAAEEPAELLGRPIIDFVRPAAVPEMLRRISELEAPGAATEPTEVRLRTLDGNSMLIESVSVRTTWKGEPAYQVIMRDITAQKAAEAALRYQAALVAHVSDAIIATTSDGMVSSWNPAAETVYGYGEDAALGRPVGELVGATLDPAEVLAQGGVVEAEHRKADGTPLTVRVSASPMDGGFVLVCADETARRAAERRYRTVVAALDEGVVVIDGHGLVGSANPAAGRILGLPVDAIIGCATTLFPLYDESGARIPPSEYPSALTRTTGRATNGRVVRVRRPDGRWVWLSMSCRPLDTNATPPHQVVTSFTDITERRAIGEQLEHDATHDPLTNLANRTLILQRLEEALCRPRRKGTACVLFIDLDKFKVINDSLGHGIGDKVLRIAGQRLKNCVRRHDLVGRLGGDEFAVVTFALEHGQQVRALVDHIRQSLTEPIIVEGRRLRVDASIGVVTAHEHDERSAEDLLRDADVAMYQAKTRGRGRHELFDVELRERVQRQLRLEQDLRDSVRGGQLWVAYQPVVDLRTYQRVAVEALLRWQHPVHGSISPGEFIPLAEESDLINLIGGYMLRTCTRELSLRRLRGGTRTRLTANLSARQLDDESLVDAVDDALRTTGLPPSELCLEITESALMREPEKAAEILTALRNLGVRLAIDDFGTGYSSLAQLWKLPLDTLKIDRSFVAGLDGPGNPDAEAIIKGIVTMAHSMGLTVIAEGTENERQVAILRGLGCDQAQGFHFGRPAPAEQVFGE</sequence>
<dbReference type="Gene3D" id="3.30.70.270">
    <property type="match status" value="1"/>
</dbReference>